<dbReference type="SUPFAM" id="SSF47459">
    <property type="entry name" value="HLH, helix-loop-helix DNA-binding domain"/>
    <property type="match status" value="1"/>
</dbReference>
<dbReference type="Proteomes" id="UP001454036">
    <property type="component" value="Unassembled WGS sequence"/>
</dbReference>
<evidence type="ECO:0000259" key="6">
    <source>
        <dbReference type="PROSITE" id="PS50888"/>
    </source>
</evidence>
<dbReference type="FunFam" id="4.10.280.10:FF:000004">
    <property type="entry name" value="Basic helix-loop-helix transcription factor"/>
    <property type="match status" value="1"/>
</dbReference>
<feature type="compositionally biased region" description="Basic and acidic residues" evidence="5">
    <location>
        <begin position="308"/>
        <end position="323"/>
    </location>
</feature>
<name>A0AAV3PBP3_LITER</name>
<dbReference type="GO" id="GO:0046983">
    <property type="term" value="F:protein dimerization activity"/>
    <property type="evidence" value="ECO:0007669"/>
    <property type="project" value="InterPro"/>
</dbReference>
<dbReference type="SMART" id="SM00353">
    <property type="entry name" value="HLH"/>
    <property type="match status" value="1"/>
</dbReference>
<dbReference type="Gene3D" id="4.10.280.10">
    <property type="entry name" value="Helix-loop-helix DNA-binding domain"/>
    <property type="match status" value="1"/>
</dbReference>
<feature type="compositionally biased region" description="Polar residues" evidence="5">
    <location>
        <begin position="253"/>
        <end position="265"/>
    </location>
</feature>
<evidence type="ECO:0000256" key="4">
    <source>
        <dbReference type="ARBA" id="ARBA00023242"/>
    </source>
</evidence>
<protein>
    <submittedName>
        <fullName evidence="7">DNA-binding transcription factor</fullName>
    </submittedName>
</protein>
<evidence type="ECO:0000256" key="5">
    <source>
        <dbReference type="SAM" id="MobiDB-lite"/>
    </source>
</evidence>
<keyword evidence="4" id="KW-0539">Nucleus</keyword>
<dbReference type="InterPro" id="IPR011598">
    <property type="entry name" value="bHLH_dom"/>
</dbReference>
<dbReference type="PANTHER" id="PTHR46807">
    <property type="entry name" value="TRANSCRIPTION FACTOR PIF3"/>
    <property type="match status" value="1"/>
</dbReference>
<dbReference type="InterPro" id="IPR044273">
    <property type="entry name" value="PIF3-like"/>
</dbReference>
<evidence type="ECO:0000313" key="7">
    <source>
        <dbReference type="EMBL" id="GAA0149122.1"/>
    </source>
</evidence>
<dbReference type="PROSITE" id="PS50888">
    <property type="entry name" value="BHLH"/>
    <property type="match status" value="1"/>
</dbReference>
<evidence type="ECO:0000256" key="1">
    <source>
        <dbReference type="ARBA" id="ARBA00004123"/>
    </source>
</evidence>
<evidence type="ECO:0000256" key="3">
    <source>
        <dbReference type="ARBA" id="ARBA00023163"/>
    </source>
</evidence>
<dbReference type="GO" id="GO:0003700">
    <property type="term" value="F:DNA-binding transcription factor activity"/>
    <property type="evidence" value="ECO:0007669"/>
    <property type="project" value="InterPro"/>
</dbReference>
<dbReference type="GO" id="GO:0003677">
    <property type="term" value="F:DNA binding"/>
    <property type="evidence" value="ECO:0007669"/>
    <property type="project" value="UniProtKB-KW"/>
</dbReference>
<sequence>MNPCLADWNTEAVPMSSQKKPFGVDHDLVELLWQDGHVILHSQNHTNKKNENDDQTMMRRESGTPSNLIQENENMSSWLHNSGPIDDDPFEKEFCSNFSMSEFHSSNLIQTNNQFELNKICKFPNNHVVPNSQHSCMGPNPLPPPKYFPNSTKMKARIKNNGTTPPSNGQLKITKGINKAAAPTVAAMTVGSSHCGSNHVADKSRVSDIKNNHIVVGTKENYDVGKLSPQSDKETVEKAANTSSSGGSGSSFGVRTTYNQSTTTNSHKRKDRDDAEDSESPSEAAELESAAARNNKSGQRSGNTRRSRAAEVHNLSERRRRDRINEKMRALQELIPHSNKSDKASMLDEAIEYMKSLQLQLQMLWMGSGMAASMMFPSMQQHYLSRMGMSAAAMGAPPTMPSLPAMQSLHNSMHQQHLTRMPMLDQTMASPIHPTPNQAVLPNPINYPNQFNTPNFSDQYAAFLGFQQLQNAMQPMNMFNFGSHAAAQQNSNIAPPSHCNGPSA</sequence>
<feature type="compositionally biased region" description="Polar residues" evidence="5">
    <location>
        <begin position="294"/>
        <end position="304"/>
    </location>
</feature>
<evidence type="ECO:0000256" key="2">
    <source>
        <dbReference type="ARBA" id="ARBA00023015"/>
    </source>
</evidence>
<keyword evidence="2" id="KW-0805">Transcription regulation</keyword>
<dbReference type="InterPro" id="IPR047265">
    <property type="entry name" value="PIF1-like_bHLH"/>
</dbReference>
<keyword evidence="3" id="KW-0804">Transcription</keyword>
<accession>A0AAV3PBP3</accession>
<feature type="compositionally biased region" description="Low complexity" evidence="5">
    <location>
        <begin position="281"/>
        <end position="292"/>
    </location>
</feature>
<feature type="region of interest" description="Disordered" evidence="5">
    <location>
        <begin position="221"/>
        <end position="323"/>
    </location>
</feature>
<proteinExistence type="predicted"/>
<comment type="subcellular location">
    <subcellularLocation>
        <location evidence="1">Nucleus</location>
    </subcellularLocation>
</comment>
<dbReference type="GO" id="GO:0010017">
    <property type="term" value="P:red or far-red light signaling pathway"/>
    <property type="evidence" value="ECO:0007669"/>
    <property type="project" value="UniProtKB-ARBA"/>
</dbReference>
<dbReference type="CDD" id="cd11445">
    <property type="entry name" value="bHLH_AtPIF_like"/>
    <property type="match status" value="1"/>
</dbReference>
<reference evidence="7 8" key="1">
    <citation type="submission" date="2024-01" db="EMBL/GenBank/DDBJ databases">
        <title>The complete chloroplast genome sequence of Lithospermum erythrorhizon: insights into the phylogenetic relationship among Boraginaceae species and the maternal lineages of purple gromwells.</title>
        <authorList>
            <person name="Okada T."/>
            <person name="Watanabe K."/>
        </authorList>
    </citation>
    <scope>NUCLEOTIDE SEQUENCE [LARGE SCALE GENOMIC DNA]</scope>
</reference>
<dbReference type="InterPro" id="IPR036638">
    <property type="entry name" value="HLH_DNA-bd_sf"/>
</dbReference>
<gene>
    <name evidence="7" type="ORF">LIER_36867</name>
</gene>
<evidence type="ECO:0000313" key="8">
    <source>
        <dbReference type="Proteomes" id="UP001454036"/>
    </source>
</evidence>
<feature type="domain" description="BHLH" evidence="6">
    <location>
        <begin position="308"/>
        <end position="357"/>
    </location>
</feature>
<organism evidence="7 8">
    <name type="scientific">Lithospermum erythrorhizon</name>
    <name type="common">Purple gromwell</name>
    <name type="synonym">Lithospermum officinale var. erythrorhizon</name>
    <dbReference type="NCBI Taxonomy" id="34254"/>
    <lineage>
        <taxon>Eukaryota</taxon>
        <taxon>Viridiplantae</taxon>
        <taxon>Streptophyta</taxon>
        <taxon>Embryophyta</taxon>
        <taxon>Tracheophyta</taxon>
        <taxon>Spermatophyta</taxon>
        <taxon>Magnoliopsida</taxon>
        <taxon>eudicotyledons</taxon>
        <taxon>Gunneridae</taxon>
        <taxon>Pentapetalae</taxon>
        <taxon>asterids</taxon>
        <taxon>lamiids</taxon>
        <taxon>Boraginales</taxon>
        <taxon>Boraginaceae</taxon>
        <taxon>Boraginoideae</taxon>
        <taxon>Lithospermeae</taxon>
        <taxon>Lithospermum</taxon>
    </lineage>
</organism>
<keyword evidence="8" id="KW-1185">Reference proteome</keyword>
<keyword evidence="7" id="KW-0238">DNA-binding</keyword>
<comment type="caution">
    <text evidence="7">The sequence shown here is derived from an EMBL/GenBank/DDBJ whole genome shotgun (WGS) entry which is preliminary data.</text>
</comment>
<dbReference type="EMBL" id="BAABME010017189">
    <property type="protein sequence ID" value="GAA0149122.1"/>
    <property type="molecule type" value="Genomic_DNA"/>
</dbReference>
<dbReference type="PANTHER" id="PTHR46807:SF7">
    <property type="entry name" value="BHLH DOMAIN-CONTAINING PROTEIN"/>
    <property type="match status" value="1"/>
</dbReference>
<dbReference type="AlphaFoldDB" id="A0AAV3PBP3"/>
<dbReference type="Pfam" id="PF00010">
    <property type="entry name" value="HLH"/>
    <property type="match status" value="1"/>
</dbReference>
<dbReference type="GO" id="GO:0005634">
    <property type="term" value="C:nucleus"/>
    <property type="evidence" value="ECO:0007669"/>
    <property type="project" value="UniProtKB-SubCell"/>
</dbReference>